<evidence type="ECO:0000313" key="2">
    <source>
        <dbReference type="EMBL" id="KAG6646294.1"/>
    </source>
</evidence>
<proteinExistence type="predicted"/>
<reference evidence="2" key="1">
    <citation type="submission" date="2020-12" db="EMBL/GenBank/DDBJ databases">
        <title>WGS assembly of Carya illinoinensis cv. Pawnee.</title>
        <authorList>
            <person name="Platts A."/>
            <person name="Shu S."/>
            <person name="Wright S."/>
            <person name="Barry K."/>
            <person name="Edger P."/>
            <person name="Pires J.C."/>
            <person name="Schmutz J."/>
        </authorList>
    </citation>
    <scope>NUCLEOTIDE SEQUENCE</scope>
    <source>
        <tissue evidence="2">Leaf</tissue>
    </source>
</reference>
<keyword evidence="3" id="KW-1185">Reference proteome</keyword>
<dbReference type="InterPro" id="IPR054722">
    <property type="entry name" value="PolX-like_BBD"/>
</dbReference>
<protein>
    <recommendedName>
        <fullName evidence="1">Retrovirus-related Pol polyprotein from transposon TNT 1-94-like beta-barrel domain-containing protein</fullName>
    </recommendedName>
</protein>
<accession>A0A8T1PWX6</accession>
<name>A0A8T1PWX6_CARIL</name>
<comment type="caution">
    <text evidence="2">The sequence shown here is derived from an EMBL/GenBank/DDBJ whole genome shotgun (WGS) entry which is preliminary data.</text>
</comment>
<evidence type="ECO:0000313" key="3">
    <source>
        <dbReference type="Proteomes" id="UP000811609"/>
    </source>
</evidence>
<dbReference type="EMBL" id="CM031815">
    <property type="protein sequence ID" value="KAG6646294.1"/>
    <property type="molecule type" value="Genomic_DNA"/>
</dbReference>
<feature type="domain" description="Retrovirus-related Pol polyprotein from transposon TNT 1-94-like beta-barrel" evidence="1">
    <location>
        <begin position="1"/>
        <end position="73"/>
    </location>
</feature>
<organism evidence="2 3">
    <name type="scientific">Carya illinoinensis</name>
    <name type="common">Pecan</name>
    <dbReference type="NCBI Taxonomy" id="32201"/>
    <lineage>
        <taxon>Eukaryota</taxon>
        <taxon>Viridiplantae</taxon>
        <taxon>Streptophyta</taxon>
        <taxon>Embryophyta</taxon>
        <taxon>Tracheophyta</taxon>
        <taxon>Spermatophyta</taxon>
        <taxon>Magnoliopsida</taxon>
        <taxon>eudicotyledons</taxon>
        <taxon>Gunneridae</taxon>
        <taxon>Pentapetalae</taxon>
        <taxon>rosids</taxon>
        <taxon>fabids</taxon>
        <taxon>Fagales</taxon>
        <taxon>Juglandaceae</taxon>
        <taxon>Carya</taxon>
    </lineage>
</organism>
<sequence>MDSAYHNDMTTSSSLFSKMHFAYPPFAIHIVNGSNMVGPSQSSISTSNICISEVLHVPKVSYNLVSLGQLAQLSYHVIFYYYVVLCRSTDRTGTCNRSQSGVYVSNEHFSSYLSSSQSTS</sequence>
<evidence type="ECO:0000259" key="1">
    <source>
        <dbReference type="Pfam" id="PF22936"/>
    </source>
</evidence>
<dbReference type="Pfam" id="PF22936">
    <property type="entry name" value="Pol_BBD"/>
    <property type="match status" value="1"/>
</dbReference>
<dbReference type="Proteomes" id="UP000811609">
    <property type="component" value="Chromosome 7"/>
</dbReference>
<gene>
    <name evidence="2" type="ORF">CIPAW_07G000700</name>
</gene>
<dbReference type="AlphaFoldDB" id="A0A8T1PWX6"/>